<keyword evidence="3" id="KW-1185">Reference proteome</keyword>
<evidence type="ECO:0000313" key="3">
    <source>
        <dbReference type="Proteomes" id="UP001057375"/>
    </source>
</evidence>
<dbReference type="EMBL" id="BQXS01012532">
    <property type="protein sequence ID" value="GKT24588.1"/>
    <property type="molecule type" value="Genomic_DNA"/>
</dbReference>
<comment type="caution">
    <text evidence="2">The sequence shown here is derived from an EMBL/GenBank/DDBJ whole genome shotgun (WGS) entry which is preliminary data.</text>
</comment>
<proteinExistence type="predicted"/>
<name>A0ABQ5K2N8_9EUKA</name>
<sequence length="276" mass="30268">MFTKESDVIDEDDVFLFEKEYSLPPLPTKNSVQLIISISDTSGLMYPSTASDIYFSFAFENQRQVIGPVRAKETLLFSPNDNAIFSMTPELEIPLAPFFSYHKSSLYPPSSPISLLSRPYTSHIEFVIMSTSLLAPPHVIGTCILDFRDCLLFGQCRKETIVVPVGAGVSPDGSGGVYGCGTVSVNMSLRDSGGIGREMMLRWRHKAVHIDRGLASSSSPPKHISPRPSKIPSSISSEQSHQTSSQNIPQTQVHPEHATLPATPFGQTHPGFTRED</sequence>
<reference evidence="2" key="1">
    <citation type="submission" date="2022-03" db="EMBL/GenBank/DDBJ databases">
        <title>Draft genome sequence of Aduncisulcus paluster, a free-living microaerophilic Fornicata.</title>
        <authorList>
            <person name="Yuyama I."/>
            <person name="Kume K."/>
            <person name="Tamura T."/>
            <person name="Inagaki Y."/>
            <person name="Hashimoto T."/>
        </authorList>
    </citation>
    <scope>NUCLEOTIDE SEQUENCE</scope>
    <source>
        <strain evidence="2">NY0171</strain>
    </source>
</reference>
<feature type="region of interest" description="Disordered" evidence="1">
    <location>
        <begin position="212"/>
        <end position="276"/>
    </location>
</feature>
<organism evidence="2 3">
    <name type="scientific">Aduncisulcus paluster</name>
    <dbReference type="NCBI Taxonomy" id="2918883"/>
    <lineage>
        <taxon>Eukaryota</taxon>
        <taxon>Metamonada</taxon>
        <taxon>Carpediemonas-like organisms</taxon>
        <taxon>Aduncisulcus</taxon>
    </lineage>
</organism>
<accession>A0ABQ5K2N8</accession>
<protein>
    <submittedName>
        <fullName evidence="2">Uncharacterized protein</fullName>
    </submittedName>
</protein>
<dbReference type="Proteomes" id="UP001057375">
    <property type="component" value="Unassembled WGS sequence"/>
</dbReference>
<gene>
    <name evidence="2" type="ORF">ADUPG1_012781</name>
</gene>
<feature type="compositionally biased region" description="Low complexity" evidence="1">
    <location>
        <begin position="216"/>
        <end position="246"/>
    </location>
</feature>
<evidence type="ECO:0000256" key="1">
    <source>
        <dbReference type="SAM" id="MobiDB-lite"/>
    </source>
</evidence>
<feature type="non-terminal residue" evidence="2">
    <location>
        <position position="276"/>
    </location>
</feature>
<evidence type="ECO:0000313" key="2">
    <source>
        <dbReference type="EMBL" id="GKT24588.1"/>
    </source>
</evidence>